<feature type="compositionally biased region" description="Polar residues" evidence="6">
    <location>
        <begin position="158"/>
        <end position="169"/>
    </location>
</feature>
<dbReference type="WBParaSite" id="PTRK_0000660800.1">
    <property type="protein sequence ID" value="PTRK_0000660800.1"/>
    <property type="gene ID" value="PTRK_0000660800"/>
</dbReference>
<dbReference type="SUPFAM" id="SSF46966">
    <property type="entry name" value="Spectrin repeat"/>
    <property type="match status" value="2"/>
</dbReference>
<dbReference type="FunFam" id="1.10.418.10:FF:000048">
    <property type="entry name" value="Short stop, isoform B"/>
    <property type="match status" value="1"/>
</dbReference>
<dbReference type="GO" id="GO:0005509">
    <property type="term" value="F:calcium ion binding"/>
    <property type="evidence" value="ECO:0007669"/>
    <property type="project" value="InterPro"/>
</dbReference>
<dbReference type="SUPFAM" id="SSF143575">
    <property type="entry name" value="GAS2 domain-like"/>
    <property type="match status" value="1"/>
</dbReference>
<sequence>MSDTYISCRQNTSSFEDNREKLADERAAIQKKTFTKWVNSHLNKAGHNIDNLFIDLKDGMNLTYLVELLTNTTLKKSPGRTPFHAFQTITGCLEYLRDYGVKLVNIRTEDIHEGNAKLTLGLIWTLILHFELSFIRNDRENLEGEMISSSSSNNNNNRQTNKENIVTNNTDKDSVTIRGALLSWAKQNASDTNILPVSNFTSSWRDGKAFCSIISKYAPDILPPNLWNNDIMTSKRRLKLAFETANKLFDVPNLLDPEDVDCENPDDKSIMTYLSLLCSNLSSHDIKNIQSEDDKVKTIMNGHMDNFFGMVASFNNKPTTLKIETLKEELNDHQSLIHTMEGKKKKYTEDFGLYVTDTISEDNKVLAKNIGKFIDESIELAKTRLYELQEAFELCDNLNENLTSLDEWFNEFCGHSENLKKQLSNTLEKELSSIGDVYLNDCCDKLKVKEEICSNIMQRMDKFFEDHDNEQIANEIKTIKNNINRKFEESWSTINEIASLVDKQNIDKLEAKYNVSGSSINDDRRIFNDKVAKMEFVINELETIMNRLSPVDNISLDQMQSELSEINDIVLKIDDQTFIMEELRKHIDELKEKVPKYSPDVEERLCVLEDKWKTLTEFFKERSTELDSALIDRGECLQVIEEMINWINTIVKSIQEEDVTNGDVKMIDLEICRLKIIGEDITNHQESINDIKKSLSEEKKLSSSVLEKVSVMDRKYEDLKKLWEKRHNELEVLREEAITVMTTLDKIEKTLIQKEKKLMINQSLPVLKENIAQEKEKFDIMYKEFKDFKEEKLNSISQDMNNDSKIWYKNNISSILGKISDLEALFEEKKKKIDIAFLIGEKIDIAIKDLLKCLDDGEESVAKINIETRYLPILTAELQIYEEFINVLYKKQKESIKDIEQLIDYARQISDKKDSMALKSQLTKISQRFSKLEARRQKKYGILKTKQNEVSTFFDNVNEEISWIGEASKNMCEISQALSTNYNIEETLNKCLQIRDETVKHGHNVHSIIKKGNELEGEALTKEKPEYRDCIKKLLSEWELLDEKTLSTCQIIEDLRNKKLIFDERIEKYSQWCKDLCKCIKKELSENKFGGNLETVEGIEREYEIMMSDLKIQEPFIEIELAKSSDNDSLKKLNDDWNELKQLIVQKSDAIKHAKDKAIDLNTKYIDLQNFLDNSLVTVSLSPVTTKERVKEHIEVAKASVSLIKEREGDFEGVKSLIEDISQMASDNAKEKLEKMLRDITYKWNDTIIRSDAEASIYEIDLQNFETLSRLIEDNSKQIEEYRNEIKKLDSPEDIVSLDVHDFVLQQYLLIKSDIEAHQILINGLFEKINQLSSKSIGKTYLMMEKDILNKEWVSLQQEFLLFGERLDISKDILVEADRLANFTFSEWRDRYMKWHDLGKLRINDIFRNFDHKGTGYLSREDIISPFLLSSFPTTKKEMEKVADEFDEGNNKISVKRFLQALKVPSDKNGTHKTEEMIIENEIQRQLGECKCSEKYNFRKLSTTETGVTYSFGSNSTVKRLVRILQYSIMVRVGGGWETLENFLQTHDPCRMFKKTNSDIYSTLKNGIPNTVSRMESFLQKRHSSYGMSNIGAKSADNTPVRRPPSRQNSKIPIFTKPTNQS</sequence>
<keyword evidence="2" id="KW-0963">Cytoplasm</keyword>
<feature type="region of interest" description="Disordered" evidence="6">
    <location>
        <begin position="1588"/>
        <end position="1622"/>
    </location>
</feature>
<evidence type="ECO:0000256" key="6">
    <source>
        <dbReference type="SAM" id="MobiDB-lite"/>
    </source>
</evidence>
<dbReference type="GO" id="GO:0008017">
    <property type="term" value="F:microtubule binding"/>
    <property type="evidence" value="ECO:0007669"/>
    <property type="project" value="InterPro"/>
</dbReference>
<evidence type="ECO:0000256" key="5">
    <source>
        <dbReference type="ARBA" id="ARBA00023212"/>
    </source>
</evidence>
<accession>A0A0N4ZFS9</accession>
<dbReference type="InterPro" id="IPR018159">
    <property type="entry name" value="Spectrin/alpha-actinin"/>
</dbReference>
<dbReference type="SMART" id="SM00033">
    <property type="entry name" value="CH"/>
    <property type="match status" value="2"/>
</dbReference>
<dbReference type="PROSITE" id="PS50222">
    <property type="entry name" value="EF_HAND_2"/>
    <property type="match status" value="1"/>
</dbReference>
<dbReference type="InterPro" id="IPR036872">
    <property type="entry name" value="CH_dom_sf"/>
</dbReference>
<dbReference type="Proteomes" id="UP000038045">
    <property type="component" value="Unplaced"/>
</dbReference>
<comment type="subcellular location">
    <subcellularLocation>
        <location evidence="1">Cytoplasm</location>
        <location evidence="1">Cytoskeleton</location>
    </subcellularLocation>
</comment>
<dbReference type="Gene3D" id="3.30.920.20">
    <property type="entry name" value="Gas2-like domain"/>
    <property type="match status" value="1"/>
</dbReference>
<dbReference type="InterPro" id="IPR001715">
    <property type="entry name" value="CH_dom"/>
</dbReference>
<feature type="domain" description="EF-hand" evidence="8">
    <location>
        <begin position="1398"/>
        <end position="1433"/>
    </location>
</feature>
<dbReference type="SUPFAM" id="SSF47576">
    <property type="entry name" value="Calponin-homology domain, CH-domain"/>
    <property type="match status" value="1"/>
</dbReference>
<dbReference type="GO" id="GO:0003779">
    <property type="term" value="F:actin binding"/>
    <property type="evidence" value="ECO:0007669"/>
    <property type="project" value="UniProtKB-KW"/>
</dbReference>
<dbReference type="InterPro" id="IPR036534">
    <property type="entry name" value="GAR_dom_sf"/>
</dbReference>
<evidence type="ECO:0000313" key="10">
    <source>
        <dbReference type="Proteomes" id="UP000038045"/>
    </source>
</evidence>
<dbReference type="PROSITE" id="PS00020">
    <property type="entry name" value="ACTININ_2"/>
    <property type="match status" value="1"/>
</dbReference>
<keyword evidence="3" id="KW-0677">Repeat</keyword>
<dbReference type="PROSITE" id="PS00019">
    <property type="entry name" value="ACTININ_1"/>
    <property type="match status" value="1"/>
</dbReference>
<dbReference type="PROSITE" id="PS50021">
    <property type="entry name" value="CH"/>
    <property type="match status" value="2"/>
</dbReference>
<feature type="region of interest" description="Disordered" evidence="6">
    <location>
        <begin position="146"/>
        <end position="169"/>
    </location>
</feature>
<dbReference type="CDD" id="cd00176">
    <property type="entry name" value="SPEC"/>
    <property type="match status" value="1"/>
</dbReference>
<dbReference type="SMART" id="SM00243">
    <property type="entry name" value="GAS2"/>
    <property type="match status" value="1"/>
</dbReference>
<dbReference type="Gene3D" id="1.20.58.60">
    <property type="match status" value="4"/>
</dbReference>
<evidence type="ECO:0000259" key="7">
    <source>
        <dbReference type="PROSITE" id="PS50021"/>
    </source>
</evidence>
<dbReference type="InterPro" id="IPR011992">
    <property type="entry name" value="EF-hand-dom_pair"/>
</dbReference>
<dbReference type="InterPro" id="IPR003108">
    <property type="entry name" value="GAR_dom"/>
</dbReference>
<evidence type="ECO:0000313" key="11">
    <source>
        <dbReference type="WBParaSite" id="PTRK_0000660800.1"/>
    </source>
</evidence>
<dbReference type="InterPro" id="IPR001589">
    <property type="entry name" value="Actinin_actin-bd_CS"/>
</dbReference>
<feature type="compositionally biased region" description="Low complexity" evidence="6">
    <location>
        <begin position="148"/>
        <end position="157"/>
    </location>
</feature>
<dbReference type="STRING" id="131310.A0A0N4ZFS9"/>
<reference evidence="11" key="1">
    <citation type="submission" date="2017-02" db="UniProtKB">
        <authorList>
            <consortium name="WormBaseParasite"/>
        </authorList>
    </citation>
    <scope>IDENTIFICATION</scope>
</reference>
<dbReference type="InterPro" id="IPR002048">
    <property type="entry name" value="EF_hand_dom"/>
</dbReference>
<evidence type="ECO:0000259" key="8">
    <source>
        <dbReference type="PROSITE" id="PS50222"/>
    </source>
</evidence>
<dbReference type="SUPFAM" id="SSF47473">
    <property type="entry name" value="EF-hand"/>
    <property type="match status" value="1"/>
</dbReference>
<name>A0A0N4ZFS9_PARTI</name>
<evidence type="ECO:0000256" key="4">
    <source>
        <dbReference type="ARBA" id="ARBA00023203"/>
    </source>
</evidence>
<dbReference type="Gene3D" id="1.10.418.10">
    <property type="entry name" value="Calponin-like domain"/>
    <property type="match status" value="2"/>
</dbReference>
<feature type="domain" description="Calponin-homology (CH)" evidence="7">
    <location>
        <begin position="175"/>
        <end position="282"/>
    </location>
</feature>
<organism evidence="10 11">
    <name type="scientific">Parastrongyloides trichosuri</name>
    <name type="common">Possum-specific nematode worm</name>
    <dbReference type="NCBI Taxonomy" id="131310"/>
    <lineage>
        <taxon>Eukaryota</taxon>
        <taxon>Metazoa</taxon>
        <taxon>Ecdysozoa</taxon>
        <taxon>Nematoda</taxon>
        <taxon>Chromadorea</taxon>
        <taxon>Rhabditida</taxon>
        <taxon>Tylenchina</taxon>
        <taxon>Panagrolaimomorpha</taxon>
        <taxon>Strongyloidoidea</taxon>
        <taxon>Strongyloididae</taxon>
        <taxon>Parastrongyloides</taxon>
    </lineage>
</organism>
<keyword evidence="4" id="KW-0009">Actin-binding</keyword>
<evidence type="ECO:0000256" key="1">
    <source>
        <dbReference type="ARBA" id="ARBA00004245"/>
    </source>
</evidence>
<dbReference type="Pfam" id="PF00307">
    <property type="entry name" value="CH"/>
    <property type="match status" value="2"/>
</dbReference>
<proteinExistence type="predicted"/>
<evidence type="ECO:0000256" key="3">
    <source>
        <dbReference type="ARBA" id="ARBA00022737"/>
    </source>
</evidence>
<feature type="compositionally biased region" description="Polar residues" evidence="6">
    <location>
        <begin position="1606"/>
        <end position="1622"/>
    </location>
</feature>
<dbReference type="Pfam" id="PF02187">
    <property type="entry name" value="GAS2"/>
    <property type="match status" value="1"/>
</dbReference>
<evidence type="ECO:0000259" key="9">
    <source>
        <dbReference type="PROSITE" id="PS51460"/>
    </source>
</evidence>
<feature type="domain" description="GAR" evidence="9">
    <location>
        <begin position="1474"/>
        <end position="1551"/>
    </location>
</feature>
<keyword evidence="10" id="KW-1185">Reference proteome</keyword>
<evidence type="ECO:0000256" key="2">
    <source>
        <dbReference type="ARBA" id="ARBA00022490"/>
    </source>
</evidence>
<dbReference type="PROSITE" id="PS51460">
    <property type="entry name" value="GAR"/>
    <property type="match status" value="1"/>
</dbReference>
<protein>
    <submittedName>
        <fullName evidence="11">Calponin-homology (CH) domain-containing protein</fullName>
    </submittedName>
</protein>
<dbReference type="SMART" id="SM00150">
    <property type="entry name" value="SPEC"/>
    <property type="match status" value="3"/>
</dbReference>
<keyword evidence="5" id="KW-0206">Cytoskeleton</keyword>
<dbReference type="Gene3D" id="1.10.238.10">
    <property type="entry name" value="EF-hand"/>
    <property type="match status" value="1"/>
</dbReference>
<dbReference type="GO" id="GO:0005856">
    <property type="term" value="C:cytoskeleton"/>
    <property type="evidence" value="ECO:0007669"/>
    <property type="project" value="UniProtKB-SubCell"/>
</dbReference>
<dbReference type="PANTHER" id="PTHR11915">
    <property type="entry name" value="SPECTRIN/FILAMIN RELATED CYTOSKELETAL PROTEIN"/>
    <property type="match status" value="1"/>
</dbReference>
<feature type="domain" description="Calponin-homology (CH)" evidence="7">
    <location>
        <begin position="28"/>
        <end position="131"/>
    </location>
</feature>